<keyword evidence="3" id="KW-1185">Reference proteome</keyword>
<organism evidence="2 3">
    <name type="scientific">Clohesyomyces aquaticus</name>
    <dbReference type="NCBI Taxonomy" id="1231657"/>
    <lineage>
        <taxon>Eukaryota</taxon>
        <taxon>Fungi</taxon>
        <taxon>Dikarya</taxon>
        <taxon>Ascomycota</taxon>
        <taxon>Pezizomycotina</taxon>
        <taxon>Dothideomycetes</taxon>
        <taxon>Pleosporomycetidae</taxon>
        <taxon>Pleosporales</taxon>
        <taxon>Lindgomycetaceae</taxon>
        <taxon>Clohesyomyces</taxon>
    </lineage>
</organism>
<accession>A0A1Y1Z0A0</accession>
<proteinExistence type="predicted"/>
<dbReference type="AlphaFoldDB" id="A0A1Y1Z0A0"/>
<sequence>MLNALKLSEFLAKNVDPSLYPRMFVMSPNGTLMAYSTPVDIKDLRDQAALISMAWKEHEASMIAKRQDGDPTESPLETLTIEFQHNNIIVRAIQPKLLLVLVGGVPPSRRSLFKITTEAYGEPRYPQADDPEPESGQTGQPEEASSSIDSTTPVGGEAGETKKKTASISSHMSQREKDIKTGVLHIQRKKIDALTEFMRKDFDEKGFVMPDDSSFP</sequence>
<comment type="caution">
    <text evidence="2">The sequence shown here is derived from an EMBL/GenBank/DDBJ whole genome shotgun (WGS) entry which is preliminary data.</text>
</comment>
<dbReference type="Gene3D" id="3.30.450.30">
    <property type="entry name" value="Dynein light chain 2a, cytoplasmic"/>
    <property type="match status" value="1"/>
</dbReference>
<name>A0A1Y1Z0A0_9PLEO</name>
<evidence type="ECO:0000256" key="1">
    <source>
        <dbReference type="SAM" id="MobiDB-lite"/>
    </source>
</evidence>
<dbReference type="EMBL" id="MCFA01000143">
    <property type="protein sequence ID" value="ORY03733.1"/>
    <property type="molecule type" value="Genomic_DNA"/>
</dbReference>
<reference evidence="2 3" key="1">
    <citation type="submission" date="2016-07" db="EMBL/GenBank/DDBJ databases">
        <title>Pervasive Adenine N6-methylation of Active Genes in Fungi.</title>
        <authorList>
            <consortium name="DOE Joint Genome Institute"/>
            <person name="Mondo S.J."/>
            <person name="Dannebaum R.O."/>
            <person name="Kuo R.C."/>
            <person name="Labutti K."/>
            <person name="Haridas S."/>
            <person name="Kuo A."/>
            <person name="Salamov A."/>
            <person name="Ahrendt S.R."/>
            <person name="Lipzen A."/>
            <person name="Sullivan W."/>
            <person name="Andreopoulos W.B."/>
            <person name="Clum A."/>
            <person name="Lindquist E."/>
            <person name="Daum C."/>
            <person name="Ramamoorthy G.K."/>
            <person name="Gryganskyi A."/>
            <person name="Culley D."/>
            <person name="Magnuson J.K."/>
            <person name="James T.Y."/>
            <person name="O'Malley M.A."/>
            <person name="Stajich J.E."/>
            <person name="Spatafora J.W."/>
            <person name="Visel A."/>
            <person name="Grigoriev I.V."/>
        </authorList>
    </citation>
    <scope>NUCLEOTIDE SEQUENCE [LARGE SCALE GENOMIC DNA]</scope>
    <source>
        <strain evidence="2 3">CBS 115471</strain>
    </source>
</reference>
<dbReference type="STRING" id="1231657.A0A1Y1Z0A0"/>
<dbReference type="Proteomes" id="UP000193144">
    <property type="component" value="Unassembled WGS sequence"/>
</dbReference>
<evidence type="ECO:0000313" key="2">
    <source>
        <dbReference type="EMBL" id="ORY03733.1"/>
    </source>
</evidence>
<feature type="region of interest" description="Disordered" evidence="1">
    <location>
        <begin position="120"/>
        <end position="184"/>
    </location>
</feature>
<feature type="compositionally biased region" description="Polar residues" evidence="1">
    <location>
        <begin position="135"/>
        <end position="153"/>
    </location>
</feature>
<dbReference type="OrthoDB" id="3924760at2759"/>
<protein>
    <recommendedName>
        <fullName evidence="4">Roadblock/LAMTOR2 domain-containing protein</fullName>
    </recommendedName>
</protein>
<evidence type="ECO:0000313" key="3">
    <source>
        <dbReference type="Proteomes" id="UP000193144"/>
    </source>
</evidence>
<evidence type="ECO:0008006" key="4">
    <source>
        <dbReference type="Google" id="ProtNLM"/>
    </source>
</evidence>
<gene>
    <name evidence="2" type="ORF">BCR34DRAFT_492139</name>
</gene>